<name>A0A2S5TA04_9BURK</name>
<dbReference type="Proteomes" id="UP000239406">
    <property type="component" value="Unassembled WGS sequence"/>
</dbReference>
<protein>
    <submittedName>
        <fullName evidence="3">Lytic transglycosylase</fullName>
    </submittedName>
</protein>
<organism evidence="3 4">
    <name type="scientific">Caldimonas thermodepolymerans</name>
    <dbReference type="NCBI Taxonomy" id="215580"/>
    <lineage>
        <taxon>Bacteria</taxon>
        <taxon>Pseudomonadati</taxon>
        <taxon>Pseudomonadota</taxon>
        <taxon>Betaproteobacteria</taxon>
        <taxon>Burkholderiales</taxon>
        <taxon>Sphaerotilaceae</taxon>
        <taxon>Caldimonas</taxon>
    </lineage>
</organism>
<dbReference type="Pfam" id="PF01464">
    <property type="entry name" value="SLT"/>
    <property type="match status" value="1"/>
</dbReference>
<dbReference type="InterPro" id="IPR011990">
    <property type="entry name" value="TPR-like_helical_dom_sf"/>
</dbReference>
<comment type="similarity">
    <text evidence="1">Belongs to the transglycosylase Slt family.</text>
</comment>
<dbReference type="InterPro" id="IPR023346">
    <property type="entry name" value="Lysozyme-like_dom_sf"/>
</dbReference>
<proteinExistence type="inferred from homology"/>
<feature type="domain" description="Transglycosylase SLT" evidence="2">
    <location>
        <begin position="166"/>
        <end position="262"/>
    </location>
</feature>
<dbReference type="PANTHER" id="PTHR37423:SF2">
    <property type="entry name" value="MEMBRANE-BOUND LYTIC MUREIN TRANSGLYCOSYLASE C"/>
    <property type="match status" value="1"/>
</dbReference>
<dbReference type="Gene3D" id="1.25.40.10">
    <property type="entry name" value="Tetratricopeptide repeat domain"/>
    <property type="match status" value="1"/>
</dbReference>
<evidence type="ECO:0000256" key="1">
    <source>
        <dbReference type="ARBA" id="ARBA00007734"/>
    </source>
</evidence>
<gene>
    <name evidence="3" type="ORF">C1702_01470</name>
</gene>
<dbReference type="Gene3D" id="1.10.530.10">
    <property type="match status" value="1"/>
</dbReference>
<dbReference type="SMART" id="SM00671">
    <property type="entry name" value="SEL1"/>
    <property type="match status" value="2"/>
</dbReference>
<dbReference type="RefSeq" id="WP_104355879.1">
    <property type="nucleotide sequence ID" value="NZ_CALFFA010000024.1"/>
</dbReference>
<evidence type="ECO:0000313" key="4">
    <source>
        <dbReference type="Proteomes" id="UP000239406"/>
    </source>
</evidence>
<dbReference type="InterPro" id="IPR008258">
    <property type="entry name" value="Transglycosylase_SLT_dom_1"/>
</dbReference>
<dbReference type="AlphaFoldDB" id="A0A2S5TA04"/>
<comment type="caution">
    <text evidence="3">The sequence shown here is derived from an EMBL/GenBank/DDBJ whole genome shotgun (WGS) entry which is preliminary data.</text>
</comment>
<keyword evidence="4" id="KW-1185">Reference proteome</keyword>
<accession>A0A2S5TA04</accession>
<dbReference type="SUPFAM" id="SSF53955">
    <property type="entry name" value="Lysozyme-like"/>
    <property type="match status" value="1"/>
</dbReference>
<dbReference type="CDD" id="cd00254">
    <property type="entry name" value="LT-like"/>
    <property type="match status" value="1"/>
</dbReference>
<dbReference type="EMBL" id="PSNY01000001">
    <property type="protein sequence ID" value="PPE71688.1"/>
    <property type="molecule type" value="Genomic_DNA"/>
</dbReference>
<dbReference type="InterPro" id="IPR006597">
    <property type="entry name" value="Sel1-like"/>
</dbReference>
<reference evidence="3 4" key="1">
    <citation type="submission" date="2018-02" db="EMBL/GenBank/DDBJ databases">
        <title>Reclassifiation of [Polyangium] brachysporum DSM 7029 as Guopingzhaonella breviflexa gen. nov., sp. nov., a member of the family Comamonadaceae.</title>
        <authorList>
            <person name="Tang B."/>
        </authorList>
    </citation>
    <scope>NUCLEOTIDE SEQUENCE [LARGE SCALE GENOMIC DNA]</scope>
    <source>
        <strain evidence="3 4">DSM 15344</strain>
    </source>
</reference>
<evidence type="ECO:0000313" key="3">
    <source>
        <dbReference type="EMBL" id="PPE71688.1"/>
    </source>
</evidence>
<dbReference type="PANTHER" id="PTHR37423">
    <property type="entry name" value="SOLUBLE LYTIC MUREIN TRANSGLYCOSYLASE-RELATED"/>
    <property type="match status" value="1"/>
</dbReference>
<dbReference type="Pfam" id="PF08238">
    <property type="entry name" value="Sel1"/>
    <property type="match status" value="2"/>
</dbReference>
<dbReference type="SUPFAM" id="SSF81901">
    <property type="entry name" value="HCP-like"/>
    <property type="match status" value="1"/>
</dbReference>
<sequence>MRGWARWVLTAAGCGWLGFAPAGSAADTTLPARDEHLVITLLRTEAASYEHGNGVPQDGARAAELYCKAARLGDPVSQFNLGWMYAHGRGVPRSDATAAFFFHAAAEQGFEQAQHMLRMVGGPPNEVPPCMRETVPPPPTLQAAKADPAPGLLATAPKDVRDLVLKLAPEFGVRPELALAIIQAESNFDIVALSPRNAKGLMQLIPETAARFNVRNPYDPEQNIRGGLAYLRWLLAYFEGDVALVAAAYNAGEGKVERYRGIPPYLETRAYVRRILDAVGQAQHPYDARVTAPSRALRLISAR</sequence>
<evidence type="ECO:0000259" key="2">
    <source>
        <dbReference type="Pfam" id="PF01464"/>
    </source>
</evidence>